<dbReference type="PANTHER" id="PTHR43818">
    <property type="entry name" value="BCDNA.GH03377"/>
    <property type="match status" value="1"/>
</dbReference>
<gene>
    <name evidence="4" type="ORF">HNR12_001517</name>
</gene>
<dbReference type="PANTHER" id="PTHR43818:SF11">
    <property type="entry name" value="BCDNA.GH03377"/>
    <property type="match status" value="1"/>
</dbReference>
<dbReference type="Proteomes" id="UP000575985">
    <property type="component" value="Unassembled WGS sequence"/>
</dbReference>
<feature type="domain" description="Gfo/Idh/MocA-like oxidoreductase N-terminal" evidence="2">
    <location>
        <begin position="10"/>
        <end position="133"/>
    </location>
</feature>
<evidence type="ECO:0000313" key="5">
    <source>
        <dbReference type="Proteomes" id="UP000575985"/>
    </source>
</evidence>
<dbReference type="InterPro" id="IPR055170">
    <property type="entry name" value="GFO_IDH_MocA-like_dom"/>
</dbReference>
<accession>A0A853BJN1</accession>
<feature type="domain" description="GFO/IDH/MocA-like oxidoreductase" evidence="3">
    <location>
        <begin position="164"/>
        <end position="299"/>
    </location>
</feature>
<dbReference type="AlphaFoldDB" id="A0A853BJN1"/>
<name>A0A853BJN1_9ACTN</name>
<dbReference type="Pfam" id="PF22725">
    <property type="entry name" value="GFO_IDH_MocA_C3"/>
    <property type="match status" value="1"/>
</dbReference>
<proteinExistence type="predicted"/>
<evidence type="ECO:0000313" key="4">
    <source>
        <dbReference type="EMBL" id="NYI95240.1"/>
    </source>
</evidence>
<dbReference type="RefSeq" id="WP_179766794.1">
    <property type="nucleotide sequence ID" value="NZ_JACCFO010000001.1"/>
</dbReference>
<dbReference type="InterPro" id="IPR000683">
    <property type="entry name" value="Gfo/Idh/MocA-like_OxRdtase_N"/>
</dbReference>
<dbReference type="SUPFAM" id="SSF51735">
    <property type="entry name" value="NAD(P)-binding Rossmann-fold domains"/>
    <property type="match status" value="1"/>
</dbReference>
<dbReference type="Gene3D" id="3.40.50.720">
    <property type="entry name" value="NAD(P)-binding Rossmann-like Domain"/>
    <property type="match status" value="1"/>
</dbReference>
<comment type="caution">
    <text evidence="4">The sequence shown here is derived from an EMBL/GenBank/DDBJ whole genome shotgun (WGS) entry which is preliminary data.</text>
</comment>
<dbReference type="InterPro" id="IPR036291">
    <property type="entry name" value="NAD(P)-bd_dom_sf"/>
</dbReference>
<dbReference type="EMBL" id="JACCFO010000001">
    <property type="protein sequence ID" value="NYI95240.1"/>
    <property type="molecule type" value="Genomic_DNA"/>
</dbReference>
<evidence type="ECO:0000259" key="2">
    <source>
        <dbReference type="Pfam" id="PF01408"/>
    </source>
</evidence>
<dbReference type="SUPFAM" id="SSF55347">
    <property type="entry name" value="Glyceraldehyde-3-phosphate dehydrogenase-like, C-terminal domain"/>
    <property type="match status" value="1"/>
</dbReference>
<dbReference type="InterPro" id="IPR050463">
    <property type="entry name" value="Gfo/Idh/MocA_oxidrdct_glycsds"/>
</dbReference>
<keyword evidence="1" id="KW-0560">Oxidoreductase</keyword>
<organism evidence="4 5">
    <name type="scientific">Streptomonospora nanhaiensis</name>
    <dbReference type="NCBI Taxonomy" id="1323731"/>
    <lineage>
        <taxon>Bacteria</taxon>
        <taxon>Bacillati</taxon>
        <taxon>Actinomycetota</taxon>
        <taxon>Actinomycetes</taxon>
        <taxon>Streptosporangiales</taxon>
        <taxon>Nocardiopsidaceae</taxon>
        <taxon>Streptomonospora</taxon>
    </lineage>
</organism>
<dbReference type="GO" id="GO:0000166">
    <property type="term" value="F:nucleotide binding"/>
    <property type="evidence" value="ECO:0007669"/>
    <property type="project" value="InterPro"/>
</dbReference>
<evidence type="ECO:0000256" key="1">
    <source>
        <dbReference type="ARBA" id="ARBA00023002"/>
    </source>
</evidence>
<reference evidence="4 5" key="1">
    <citation type="submission" date="2020-07" db="EMBL/GenBank/DDBJ databases">
        <title>Sequencing the genomes of 1000 actinobacteria strains.</title>
        <authorList>
            <person name="Klenk H.-P."/>
        </authorList>
    </citation>
    <scope>NUCLEOTIDE SEQUENCE [LARGE SCALE GENOMIC DNA]</scope>
    <source>
        <strain evidence="4 5">DSM 45927</strain>
    </source>
</reference>
<sequence length="423" mass="45749">MTAQASGRLGVGIVGSGFIADFHTRAFRGVRDADVTAVCGRTEERVRRICDLARELRVGDPTAYADVRDMVRDPAVDAVWVTTPNHVRVETVRAIVEEVAAGRASLRGIAIEKPLGRTVAEAEEVLRLVESVGLLHGYLENQVFAPGVTRAHELAWKRGAAASGTPYLARCAEEHSGPHNGWFWQGDKQGGGVLSDMMCHSVEAGRFLLTPPGVSADDWLTPVSVDATIASLKWSRPSYADELARRYGAEVDYRSRPSEDYARATIVYRNGDGDEVVAEGTTSWSYVGAGLRLTFELLGPEYAMSVNSLDTEAKVFLSREIAGRPGEDLVEKQNAEGGLMPVLPDEAGAYGYTEENRHMVTRFLDGAAPAESLADGLQVTRLLMAAYLSAQEGRRVDLADPATAEKLAGFVPDVAQGTWRSGR</sequence>
<protein>
    <submittedName>
        <fullName evidence="4">Putative dehydrogenase</fullName>
    </submittedName>
</protein>
<evidence type="ECO:0000259" key="3">
    <source>
        <dbReference type="Pfam" id="PF22725"/>
    </source>
</evidence>
<dbReference type="GO" id="GO:0016491">
    <property type="term" value="F:oxidoreductase activity"/>
    <property type="evidence" value="ECO:0007669"/>
    <property type="project" value="UniProtKB-KW"/>
</dbReference>
<dbReference type="Pfam" id="PF01408">
    <property type="entry name" value="GFO_IDH_MocA"/>
    <property type="match status" value="1"/>
</dbReference>
<dbReference type="Gene3D" id="3.30.360.10">
    <property type="entry name" value="Dihydrodipicolinate Reductase, domain 2"/>
    <property type="match status" value="1"/>
</dbReference>
<keyword evidence="5" id="KW-1185">Reference proteome</keyword>